<protein>
    <submittedName>
        <fullName evidence="3">Tyrosine-protein phosphatase domain-containing protein</fullName>
    </submittedName>
</protein>
<dbReference type="InterPro" id="IPR052782">
    <property type="entry name" value="Oocyte-zygote_transition_reg"/>
</dbReference>
<dbReference type="InterPro" id="IPR029021">
    <property type="entry name" value="Prot-tyrosine_phosphatase-like"/>
</dbReference>
<dbReference type="Gene3D" id="3.90.190.10">
    <property type="entry name" value="Protein tyrosine phosphatase superfamily"/>
    <property type="match status" value="1"/>
</dbReference>
<dbReference type="GO" id="GO:0004725">
    <property type="term" value="F:protein tyrosine phosphatase activity"/>
    <property type="evidence" value="ECO:0007669"/>
    <property type="project" value="InterPro"/>
</dbReference>
<evidence type="ECO:0000313" key="2">
    <source>
        <dbReference type="Proteomes" id="UP000887574"/>
    </source>
</evidence>
<sequence length="415" mass="49123">MRPGEIGNWLLGTDTSAFEIFANERLVEFFNYSFDGRGVKLRMEEYNKYVENDKDRIRMHGQYYNNIYLGKRIFGPARKQVFTHTIVGGMERRFEIVDNQVNHIPFTHEHSDKYVAKCRNPRIKCCDESRLELHYPSPLLFNDFILTQAPMENTIADFWRMIWQEQVPYIFMLISRKDTSRCAQYWPKKTSCDRFKFHGLQVLNEGIESSSRDPFFRITRIRVIGPDDKELRLEHWQADMNNSENVETLFDFFGWLGTVAQDRQLCTIIWALVEQPSSLQQKYAFVSWLGDHLTSIQCKELCILSHFIRPLVGLPQGFEQDYARWLDERSQRLFVDDFNRAIPAFRLLSPKVDPDLLPLVRRRDRPETRREIHAHVGEMPLPAERFHLNNNAASAANDDFSDLRLPKKYPRGRRY</sequence>
<keyword evidence="2" id="KW-1185">Reference proteome</keyword>
<dbReference type="InterPro" id="IPR000242">
    <property type="entry name" value="PTP_cat"/>
</dbReference>
<dbReference type="PANTHER" id="PTHR46163">
    <property type="entry name" value="TYROSINE-PROTEIN PHOSPHATASE-RELATED"/>
    <property type="match status" value="1"/>
</dbReference>
<dbReference type="AlphaFoldDB" id="A0A915DGK8"/>
<name>A0A915DGK8_9BILA</name>
<dbReference type="Pfam" id="PF00102">
    <property type="entry name" value="Y_phosphatase"/>
    <property type="match status" value="1"/>
</dbReference>
<accession>A0A915DGK8</accession>
<proteinExistence type="predicted"/>
<organism evidence="2 3">
    <name type="scientific">Ditylenchus dipsaci</name>
    <dbReference type="NCBI Taxonomy" id="166011"/>
    <lineage>
        <taxon>Eukaryota</taxon>
        <taxon>Metazoa</taxon>
        <taxon>Ecdysozoa</taxon>
        <taxon>Nematoda</taxon>
        <taxon>Chromadorea</taxon>
        <taxon>Rhabditida</taxon>
        <taxon>Tylenchina</taxon>
        <taxon>Tylenchomorpha</taxon>
        <taxon>Sphaerularioidea</taxon>
        <taxon>Anguinidae</taxon>
        <taxon>Anguininae</taxon>
        <taxon>Ditylenchus</taxon>
    </lineage>
</organism>
<dbReference type="PROSITE" id="PS50055">
    <property type="entry name" value="TYR_PHOSPHATASE_PTP"/>
    <property type="match status" value="1"/>
</dbReference>
<dbReference type="SMART" id="SM00194">
    <property type="entry name" value="PTPc"/>
    <property type="match status" value="1"/>
</dbReference>
<dbReference type="WBParaSite" id="jg19653">
    <property type="protein sequence ID" value="jg19653"/>
    <property type="gene ID" value="jg19653"/>
</dbReference>
<reference evidence="3" key="1">
    <citation type="submission" date="2022-11" db="UniProtKB">
        <authorList>
            <consortium name="WormBaseParasite"/>
        </authorList>
    </citation>
    <scope>IDENTIFICATION</scope>
</reference>
<evidence type="ECO:0000313" key="3">
    <source>
        <dbReference type="WBParaSite" id="jg19653"/>
    </source>
</evidence>
<dbReference type="SUPFAM" id="SSF52799">
    <property type="entry name" value="(Phosphotyrosine protein) phosphatases II"/>
    <property type="match status" value="1"/>
</dbReference>
<evidence type="ECO:0000259" key="1">
    <source>
        <dbReference type="PROSITE" id="PS50055"/>
    </source>
</evidence>
<dbReference type="Proteomes" id="UP000887574">
    <property type="component" value="Unplaced"/>
</dbReference>
<feature type="domain" description="Tyrosine-protein phosphatase" evidence="1">
    <location>
        <begin position="90"/>
        <end position="255"/>
    </location>
</feature>